<evidence type="ECO:0000256" key="9">
    <source>
        <dbReference type="RuleBase" id="RU362068"/>
    </source>
</evidence>
<comment type="similarity">
    <text evidence="2 9">Belongs to the ketopantoate reductase family.</text>
</comment>
<dbReference type="InterPro" id="IPR008927">
    <property type="entry name" value="6-PGluconate_DH-like_C_sf"/>
</dbReference>
<evidence type="ECO:0000256" key="6">
    <source>
        <dbReference type="ARBA" id="ARBA00023002"/>
    </source>
</evidence>
<dbReference type="RefSeq" id="WP_015712705.1">
    <property type="nucleotide sequence ID" value="NC_015577.1"/>
</dbReference>
<dbReference type="PANTHER" id="PTHR21708">
    <property type="entry name" value="PROBABLE 2-DEHYDROPANTOATE 2-REDUCTASE"/>
    <property type="match status" value="1"/>
</dbReference>
<dbReference type="EC" id="1.1.1.169" evidence="3 9"/>
<keyword evidence="5 9" id="KW-0521">NADP</keyword>
<dbReference type="KEGG" id="taz:TREAZ_2833"/>
<feature type="domain" description="Ketopantoate reductase C-terminal" evidence="11">
    <location>
        <begin position="172"/>
        <end position="302"/>
    </location>
</feature>
<accession>F5YCH7</accession>
<evidence type="ECO:0000256" key="7">
    <source>
        <dbReference type="ARBA" id="ARBA00032024"/>
    </source>
</evidence>
<comment type="function">
    <text evidence="9">Catalyzes the NADPH-dependent reduction of ketopantoate into pantoic acid.</text>
</comment>
<dbReference type="Pfam" id="PF02558">
    <property type="entry name" value="ApbA"/>
    <property type="match status" value="1"/>
</dbReference>
<evidence type="ECO:0000256" key="8">
    <source>
        <dbReference type="ARBA" id="ARBA00048793"/>
    </source>
</evidence>
<evidence type="ECO:0000313" key="12">
    <source>
        <dbReference type="EMBL" id="AEF81842.1"/>
    </source>
</evidence>
<dbReference type="STRING" id="545695.TREAZ_2833"/>
<dbReference type="SUPFAM" id="SSF51735">
    <property type="entry name" value="NAD(P)-binding Rossmann-fold domains"/>
    <property type="match status" value="1"/>
</dbReference>
<evidence type="ECO:0000256" key="1">
    <source>
        <dbReference type="ARBA" id="ARBA00004994"/>
    </source>
</evidence>
<dbReference type="GO" id="GO:0005737">
    <property type="term" value="C:cytoplasm"/>
    <property type="evidence" value="ECO:0007669"/>
    <property type="project" value="TreeGrafter"/>
</dbReference>
<dbReference type="InParanoid" id="F5YCH7"/>
<evidence type="ECO:0000313" key="13">
    <source>
        <dbReference type="Proteomes" id="UP000009222"/>
    </source>
</evidence>
<dbReference type="InterPro" id="IPR013752">
    <property type="entry name" value="KPA_reductase"/>
</dbReference>
<dbReference type="Pfam" id="PF08546">
    <property type="entry name" value="ApbA_C"/>
    <property type="match status" value="1"/>
</dbReference>
<dbReference type="InterPro" id="IPR003710">
    <property type="entry name" value="ApbA"/>
</dbReference>
<dbReference type="InterPro" id="IPR013332">
    <property type="entry name" value="KPR_N"/>
</dbReference>
<organism evidence="12 13">
    <name type="scientific">Leadbettera azotonutricia (strain ATCC BAA-888 / DSM 13862 / ZAS-9)</name>
    <name type="common">Treponema azotonutricium</name>
    <dbReference type="NCBI Taxonomy" id="545695"/>
    <lineage>
        <taxon>Bacteria</taxon>
        <taxon>Pseudomonadati</taxon>
        <taxon>Spirochaetota</taxon>
        <taxon>Spirochaetia</taxon>
        <taxon>Spirochaetales</taxon>
        <taxon>Breznakiellaceae</taxon>
        <taxon>Leadbettera</taxon>
    </lineage>
</organism>
<dbReference type="Gene3D" id="1.10.1040.10">
    <property type="entry name" value="N-(1-d-carboxylethyl)-l-norvaline Dehydrogenase, domain 2"/>
    <property type="match status" value="1"/>
</dbReference>
<dbReference type="NCBIfam" id="TIGR00745">
    <property type="entry name" value="apbA_panE"/>
    <property type="match status" value="1"/>
</dbReference>
<dbReference type="eggNOG" id="COG1893">
    <property type="taxonomic scope" value="Bacteria"/>
</dbReference>
<keyword evidence="6 9" id="KW-0560">Oxidoreductase</keyword>
<evidence type="ECO:0000259" key="10">
    <source>
        <dbReference type="Pfam" id="PF02558"/>
    </source>
</evidence>
<evidence type="ECO:0000259" key="11">
    <source>
        <dbReference type="Pfam" id="PF08546"/>
    </source>
</evidence>
<keyword evidence="9" id="KW-0566">Pantothenate biosynthesis</keyword>
<evidence type="ECO:0000256" key="3">
    <source>
        <dbReference type="ARBA" id="ARBA00013014"/>
    </source>
</evidence>
<protein>
    <recommendedName>
        <fullName evidence="4 9">2-dehydropantoate 2-reductase</fullName>
        <ecNumber evidence="3 9">1.1.1.169</ecNumber>
    </recommendedName>
    <alternativeName>
        <fullName evidence="7 9">Ketopantoate reductase</fullName>
    </alternativeName>
</protein>
<dbReference type="PANTHER" id="PTHR21708:SF26">
    <property type="entry name" value="2-DEHYDROPANTOATE 2-REDUCTASE"/>
    <property type="match status" value="1"/>
</dbReference>
<dbReference type="GO" id="GO:0015940">
    <property type="term" value="P:pantothenate biosynthetic process"/>
    <property type="evidence" value="ECO:0007669"/>
    <property type="project" value="UniProtKB-UniPathway"/>
</dbReference>
<dbReference type="Proteomes" id="UP000009222">
    <property type="component" value="Chromosome"/>
</dbReference>
<dbReference type="AlphaFoldDB" id="F5YCH7"/>
<feature type="domain" description="Ketopantoate reductase N-terminal" evidence="10">
    <location>
        <begin position="6"/>
        <end position="146"/>
    </location>
</feature>
<evidence type="ECO:0000256" key="4">
    <source>
        <dbReference type="ARBA" id="ARBA00019465"/>
    </source>
</evidence>
<dbReference type="SUPFAM" id="SSF48179">
    <property type="entry name" value="6-phosphogluconate dehydrogenase C-terminal domain-like"/>
    <property type="match status" value="1"/>
</dbReference>
<dbReference type="InterPro" id="IPR036291">
    <property type="entry name" value="NAD(P)-bd_dom_sf"/>
</dbReference>
<comment type="pathway">
    <text evidence="1 9">Cofactor biosynthesis; (R)-pantothenate biosynthesis; (R)-pantoate from 3-methyl-2-oxobutanoate: step 2/2.</text>
</comment>
<keyword evidence="13" id="KW-1185">Reference proteome</keyword>
<proteinExistence type="inferred from homology"/>
<dbReference type="HOGENOM" id="CLU_031468_6_0_12"/>
<dbReference type="FunCoup" id="F5YCH7">
    <property type="interactions" value="73"/>
</dbReference>
<dbReference type="InterPro" id="IPR051402">
    <property type="entry name" value="KPR-Related"/>
</dbReference>
<dbReference type="EMBL" id="CP001841">
    <property type="protein sequence ID" value="AEF81842.1"/>
    <property type="molecule type" value="Genomic_DNA"/>
</dbReference>
<dbReference type="GO" id="GO:0008677">
    <property type="term" value="F:2-dehydropantoate 2-reductase activity"/>
    <property type="evidence" value="ECO:0007669"/>
    <property type="project" value="UniProtKB-EC"/>
</dbReference>
<dbReference type="Gene3D" id="3.40.50.720">
    <property type="entry name" value="NAD(P)-binding Rossmann-like Domain"/>
    <property type="match status" value="1"/>
</dbReference>
<dbReference type="InterPro" id="IPR013328">
    <property type="entry name" value="6PGD_dom2"/>
</dbReference>
<sequence>MRINSVLIAGAGAIGLLVAETIYRADPACVSILAKGARLERYRKNGLAVNGERLDFKFGSEKPVDLIIIASKFHHLNQIIEDIKPYVGKDTIILSLLNGISSEDIIGKIYGSSRLPLAMIIGTDALHQHEETTYTQKGIINFGDAEGNNGEREKNVADFFARAKVPFALQPNMKRMLWYKYMINVGANQTTAVLRLPYAAVQNNGNPHQVNEACQLVEKAMSEVIAIANAQGIDLNKTDIANWYKTVNTLNPASYTSMCQDVLAYRKTEVEMFGFTMMELGKKLNIPVPVNEMLYLQIRTIEQTYRREK</sequence>
<evidence type="ECO:0000256" key="2">
    <source>
        <dbReference type="ARBA" id="ARBA00007870"/>
    </source>
</evidence>
<comment type="catalytic activity">
    <reaction evidence="8 9">
        <text>(R)-pantoate + NADP(+) = 2-dehydropantoate + NADPH + H(+)</text>
        <dbReference type="Rhea" id="RHEA:16233"/>
        <dbReference type="ChEBI" id="CHEBI:11561"/>
        <dbReference type="ChEBI" id="CHEBI:15378"/>
        <dbReference type="ChEBI" id="CHEBI:15980"/>
        <dbReference type="ChEBI" id="CHEBI:57783"/>
        <dbReference type="ChEBI" id="CHEBI:58349"/>
        <dbReference type="EC" id="1.1.1.169"/>
    </reaction>
</comment>
<evidence type="ECO:0000256" key="5">
    <source>
        <dbReference type="ARBA" id="ARBA00022857"/>
    </source>
</evidence>
<reference evidence="12 13" key="2">
    <citation type="journal article" date="2011" name="ISME J.">
        <title>RNA-seq reveals cooperative metabolic interactions between two termite-gut spirochete species in co-culture.</title>
        <authorList>
            <person name="Rosenthal A.Z."/>
            <person name="Matson E.G."/>
            <person name="Eldar A."/>
            <person name="Leadbetter J.R."/>
        </authorList>
    </citation>
    <scope>NUCLEOTIDE SEQUENCE [LARGE SCALE GENOMIC DNA]</scope>
    <source>
        <strain evidence="13">ATCC BAA-888 / DSM 13862 / ZAS-9</strain>
    </source>
</reference>
<dbReference type="UniPathway" id="UPA00028">
    <property type="reaction ID" value="UER00004"/>
</dbReference>
<reference evidence="13" key="1">
    <citation type="submission" date="2009-12" db="EMBL/GenBank/DDBJ databases">
        <title>Complete sequence of Treponema azotonutricium strain ZAS-9.</title>
        <authorList>
            <person name="Tetu S.G."/>
            <person name="Matson E."/>
            <person name="Ren Q."/>
            <person name="Seshadri R."/>
            <person name="Elbourne L."/>
            <person name="Hassan K.A."/>
            <person name="Durkin A."/>
            <person name="Radune D."/>
            <person name="Mohamoud Y."/>
            <person name="Shay R."/>
            <person name="Jin S."/>
            <person name="Zhang X."/>
            <person name="Lucey K."/>
            <person name="Ballor N.R."/>
            <person name="Ottesen E."/>
            <person name="Rosenthal R."/>
            <person name="Allen A."/>
            <person name="Leadbetter J.R."/>
            <person name="Paulsen I.T."/>
        </authorList>
    </citation>
    <scope>NUCLEOTIDE SEQUENCE [LARGE SCALE GENOMIC DNA]</scope>
    <source>
        <strain evidence="13">ATCC BAA-888 / DSM 13862 / ZAS-9</strain>
    </source>
</reference>
<name>F5YCH7_LEAAZ</name>
<gene>
    <name evidence="12" type="primary">panE</name>
    <name evidence="12" type="ordered locus">TREAZ_2833</name>
</gene>